<keyword evidence="3" id="KW-0677">Repeat</keyword>
<keyword evidence="12" id="KW-0539">Nucleus</keyword>
<evidence type="ECO:0000256" key="2">
    <source>
        <dbReference type="ARBA" id="ARBA00008267"/>
    </source>
</evidence>
<dbReference type="PROSITE" id="PS50096">
    <property type="entry name" value="IQ"/>
    <property type="match status" value="3"/>
</dbReference>
<keyword evidence="8 14" id="KW-0175">Coiled coil</keyword>
<comment type="subcellular location">
    <subcellularLocation>
        <location evidence="1">Nucleus</location>
    </subcellularLocation>
</comment>
<dbReference type="InterPro" id="IPR013783">
    <property type="entry name" value="Ig-like_fold"/>
</dbReference>
<feature type="coiled-coil region" evidence="14">
    <location>
        <begin position="888"/>
        <end position="915"/>
    </location>
</feature>
<name>A0A087FZR8_ARAAL</name>
<evidence type="ECO:0000256" key="14">
    <source>
        <dbReference type="SAM" id="Coils"/>
    </source>
</evidence>
<dbReference type="SUPFAM" id="SSF81296">
    <property type="entry name" value="E set domains"/>
    <property type="match status" value="1"/>
</dbReference>
<dbReference type="Gramene" id="KFK23120">
    <property type="protein sequence ID" value="KFK23120"/>
    <property type="gene ID" value="AALP_AAs72355U000100"/>
</dbReference>
<dbReference type="InterPro" id="IPR005559">
    <property type="entry name" value="CG-1_dom"/>
</dbReference>
<keyword evidence="17" id="KW-1185">Reference proteome</keyword>
<dbReference type="GO" id="GO:0006357">
    <property type="term" value="P:regulation of transcription by RNA polymerase II"/>
    <property type="evidence" value="ECO:0007669"/>
    <property type="project" value="TreeGrafter"/>
</dbReference>
<dbReference type="SUPFAM" id="SSF48403">
    <property type="entry name" value="Ankyrin repeat"/>
    <property type="match status" value="1"/>
</dbReference>
<dbReference type="OrthoDB" id="407555at2759"/>
<dbReference type="InterPro" id="IPR014756">
    <property type="entry name" value="Ig_E-set"/>
</dbReference>
<keyword evidence="5" id="KW-0112">Calmodulin-binding</keyword>
<dbReference type="PROSITE" id="PS51437">
    <property type="entry name" value="CG_1"/>
    <property type="match status" value="1"/>
</dbReference>
<dbReference type="GO" id="GO:0003712">
    <property type="term" value="F:transcription coregulator activity"/>
    <property type="evidence" value="ECO:0007669"/>
    <property type="project" value="TreeGrafter"/>
</dbReference>
<evidence type="ECO:0000256" key="11">
    <source>
        <dbReference type="ARBA" id="ARBA00023163"/>
    </source>
</evidence>
<protein>
    <recommendedName>
        <fullName evidence="15">CG-1 domain-containing protein</fullName>
    </recommendedName>
</protein>
<dbReference type="EMBL" id="KL982171">
    <property type="protein sequence ID" value="KFK23120.1"/>
    <property type="molecule type" value="Genomic_DNA"/>
</dbReference>
<dbReference type="SMART" id="SM00015">
    <property type="entry name" value="IQ"/>
    <property type="match status" value="3"/>
</dbReference>
<feature type="domain" description="CG-1" evidence="15">
    <location>
        <begin position="25"/>
        <end position="151"/>
    </location>
</feature>
<evidence type="ECO:0000313" key="16">
    <source>
        <dbReference type="EMBL" id="KFK23120.1"/>
    </source>
</evidence>
<keyword evidence="6" id="KW-0346">Stress response</keyword>
<dbReference type="Gene3D" id="1.25.40.20">
    <property type="entry name" value="Ankyrin repeat-containing domain"/>
    <property type="match status" value="1"/>
</dbReference>
<evidence type="ECO:0000256" key="8">
    <source>
        <dbReference type="ARBA" id="ARBA00023054"/>
    </source>
</evidence>
<dbReference type="OMA" id="LKHQGDQ"/>
<dbReference type="GO" id="GO:0005634">
    <property type="term" value="C:nucleus"/>
    <property type="evidence" value="ECO:0007669"/>
    <property type="project" value="UniProtKB-SubCell"/>
</dbReference>
<organism evidence="16 17">
    <name type="scientific">Arabis alpina</name>
    <name type="common">Alpine rock-cress</name>
    <dbReference type="NCBI Taxonomy" id="50452"/>
    <lineage>
        <taxon>Eukaryota</taxon>
        <taxon>Viridiplantae</taxon>
        <taxon>Streptophyta</taxon>
        <taxon>Embryophyta</taxon>
        <taxon>Tracheophyta</taxon>
        <taxon>Spermatophyta</taxon>
        <taxon>Magnoliopsida</taxon>
        <taxon>eudicotyledons</taxon>
        <taxon>Gunneridae</taxon>
        <taxon>Pentapetalae</taxon>
        <taxon>rosids</taxon>
        <taxon>malvids</taxon>
        <taxon>Brassicales</taxon>
        <taxon>Brassicaceae</taxon>
        <taxon>Arabideae</taxon>
        <taxon>Arabis</taxon>
    </lineage>
</organism>
<keyword evidence="10" id="KW-0010">Activator</keyword>
<dbReference type="eggNOG" id="KOG0520">
    <property type="taxonomic scope" value="Eukaryota"/>
</dbReference>
<gene>
    <name evidence="16" type="ORF">AALP_AAs72355U000100</name>
</gene>
<dbReference type="PANTHER" id="PTHR23335">
    <property type="entry name" value="CALMODULIN-BINDING TRANSCRIPTION ACTIVATOR CAMTA"/>
    <property type="match status" value="1"/>
</dbReference>
<keyword evidence="11" id="KW-0804">Transcription</keyword>
<dbReference type="PROSITE" id="PS50297">
    <property type="entry name" value="ANK_REP_REGION"/>
    <property type="match status" value="1"/>
</dbReference>
<evidence type="ECO:0000256" key="3">
    <source>
        <dbReference type="ARBA" id="ARBA00022737"/>
    </source>
</evidence>
<evidence type="ECO:0000256" key="5">
    <source>
        <dbReference type="ARBA" id="ARBA00022860"/>
    </source>
</evidence>
<dbReference type="SMART" id="SM01076">
    <property type="entry name" value="CG-1"/>
    <property type="match status" value="1"/>
</dbReference>
<evidence type="ECO:0000256" key="9">
    <source>
        <dbReference type="ARBA" id="ARBA00023125"/>
    </source>
</evidence>
<evidence type="ECO:0000313" key="17">
    <source>
        <dbReference type="Proteomes" id="UP000029120"/>
    </source>
</evidence>
<accession>A0A087FZR8</accession>
<feature type="repeat" description="ANK" evidence="13">
    <location>
        <begin position="611"/>
        <end position="643"/>
    </location>
</feature>
<dbReference type="GO" id="GO:0006950">
    <property type="term" value="P:response to stress"/>
    <property type="evidence" value="ECO:0007669"/>
    <property type="project" value="UniProtKB-ARBA"/>
</dbReference>
<dbReference type="FunFam" id="2.60.40.10:FF:001656">
    <property type="entry name" value="Calmodulin-binding transcription activator 5"/>
    <property type="match status" value="1"/>
</dbReference>
<keyword evidence="7 13" id="KW-0040">ANK repeat</keyword>
<evidence type="ECO:0000259" key="15">
    <source>
        <dbReference type="PROSITE" id="PS51437"/>
    </source>
</evidence>
<keyword evidence="9" id="KW-0238">DNA-binding</keyword>
<dbReference type="InterPro" id="IPR002110">
    <property type="entry name" value="Ankyrin_rpt"/>
</dbReference>
<dbReference type="Gene3D" id="2.60.40.10">
    <property type="entry name" value="Immunoglobulins"/>
    <property type="match status" value="1"/>
</dbReference>
<dbReference type="Pfam" id="PF12796">
    <property type="entry name" value="Ank_2"/>
    <property type="match status" value="1"/>
</dbReference>
<evidence type="ECO:0000256" key="4">
    <source>
        <dbReference type="ARBA" id="ARBA00022837"/>
    </source>
</evidence>
<evidence type="ECO:0000256" key="6">
    <source>
        <dbReference type="ARBA" id="ARBA00023016"/>
    </source>
</evidence>
<sequence length="925" mass="105274">MAGVDSGRLIGSEIHGFHTLQDLDIQSVLEEAYSRWLRPNEIHALLCNHKYFTINVKPVTLPKSGTIVLFDRKMLRNFRKDGHNWKKKKDGKTIKEAHEHLKVGNEERIHVYYAHGDDNPTFVRRCYWLLDKSQEHIVLVHYRETHEVQAAPATPGNSYSSSISDHISPKVVAEDINSGVRNNTRNTGYERNNSLGSRNHDIRLHEINTLDWDELLVPTDISNQSHPTEEDMLYFTEQLQTVPRGSAKQGNDLQGYNPPTDIPSFHDLADSFYQNNNNSSGAGEFSSQHLLCEVDSNVQRRDSSAPVANEPVDGMLNNGFGSQESFGRWVNNFISDSPGSVEDPSLEAVFTPGQESSATPVSDSHSDIPEQVFNITDVSPAWAYSTEKTKILVTGFFHDSYQHFGRSNLYCICGELRVPAEFLQLGVYRCFLPPQSPGVVNLYLSADGNTPISQLFSFEHRSIPVIEKAVPQDDQLYKWEEFEFQVRLAHLLFTSSNKIAVFASKISPDSLLEAKKLASRTSHLLNSWAYLMKSIQANEVPFDQARDHLFELTLKNRLKEWLLEKVIENRNTKEYDSKGLGVIHLCAVLGYTWSILLFSWANISLDFRDKHGWSALHWAAYYGREKMVAALLSAGARPNLVTDPTKEFLGGCTAADLAQQKGYDGLAAFLAEKCLVAQFKDMQMAGNITGNLEAIKAENSPNPGNSNEEEQSLKDTLAAYRTAAEAAARIQGAFREHELKVRSTAVRVASKEEDAKNIIAAMKIQHAFRNYEVRRKIAAAARIQYRFQTWKMRREFLNLRNKTIRIQAAFRGFQVRRQYQKITWSVGVLEKAILRWRLKRKGFRGLQVNQAEEKEGSGTIEDFYKTSQKQAEERLERSVVRVQAMFRSKKAQQDYRRMKVAHEEAQLEYDGMQEQDRMAMETDMK</sequence>
<dbReference type="Proteomes" id="UP000029120">
    <property type="component" value="Unassembled WGS sequence"/>
</dbReference>
<dbReference type="FunFam" id="1.25.40.20:FF:000150">
    <property type="entry name" value="calmodulin-binding transcription activator 5"/>
    <property type="match status" value="1"/>
</dbReference>
<dbReference type="GO" id="GO:0005516">
    <property type="term" value="F:calmodulin binding"/>
    <property type="evidence" value="ECO:0007669"/>
    <property type="project" value="UniProtKB-KW"/>
</dbReference>
<keyword evidence="4" id="KW-0106">Calcium</keyword>
<dbReference type="InterPro" id="IPR036770">
    <property type="entry name" value="Ankyrin_rpt-contain_sf"/>
</dbReference>
<dbReference type="CDD" id="cd23767">
    <property type="entry name" value="IQCD"/>
    <property type="match status" value="2"/>
</dbReference>
<evidence type="ECO:0000256" key="7">
    <source>
        <dbReference type="ARBA" id="ARBA00023043"/>
    </source>
</evidence>
<dbReference type="InterPro" id="IPR000048">
    <property type="entry name" value="IQ_motif_EF-hand-BS"/>
</dbReference>
<comment type="similarity">
    <text evidence="2">Belongs to the CAMTA family.</text>
</comment>
<evidence type="ECO:0000256" key="13">
    <source>
        <dbReference type="PROSITE-ProRule" id="PRU00023"/>
    </source>
</evidence>
<dbReference type="PANTHER" id="PTHR23335:SF3">
    <property type="entry name" value="CALMODULIN-BINDING TRANSCRIPTION ACTIVATOR 5"/>
    <property type="match status" value="1"/>
</dbReference>
<evidence type="ECO:0000256" key="10">
    <source>
        <dbReference type="ARBA" id="ARBA00023159"/>
    </source>
</evidence>
<reference evidence="17" key="1">
    <citation type="journal article" date="2015" name="Nat. Plants">
        <title>Genome expansion of Arabis alpina linked with retrotransposition and reduced symmetric DNA methylation.</title>
        <authorList>
            <person name="Willing E.M."/>
            <person name="Rawat V."/>
            <person name="Mandakova T."/>
            <person name="Maumus F."/>
            <person name="James G.V."/>
            <person name="Nordstroem K.J."/>
            <person name="Becker C."/>
            <person name="Warthmann N."/>
            <person name="Chica C."/>
            <person name="Szarzynska B."/>
            <person name="Zytnicki M."/>
            <person name="Albani M.C."/>
            <person name="Kiefer C."/>
            <person name="Bergonzi S."/>
            <person name="Castaings L."/>
            <person name="Mateos J.L."/>
            <person name="Berns M.C."/>
            <person name="Bujdoso N."/>
            <person name="Piofczyk T."/>
            <person name="de Lorenzo L."/>
            <person name="Barrero-Sicilia C."/>
            <person name="Mateos I."/>
            <person name="Piednoel M."/>
            <person name="Hagmann J."/>
            <person name="Chen-Min-Tao R."/>
            <person name="Iglesias-Fernandez R."/>
            <person name="Schuster S.C."/>
            <person name="Alonso-Blanco C."/>
            <person name="Roudier F."/>
            <person name="Carbonero P."/>
            <person name="Paz-Ares J."/>
            <person name="Davis S.J."/>
            <person name="Pecinka A."/>
            <person name="Quesneville H."/>
            <person name="Colot V."/>
            <person name="Lysak M.A."/>
            <person name="Weigel D."/>
            <person name="Coupland G."/>
            <person name="Schneeberger K."/>
        </authorList>
    </citation>
    <scope>NUCLEOTIDE SEQUENCE [LARGE SCALE GENOMIC DNA]</scope>
    <source>
        <strain evidence="17">cv. Pajares</strain>
    </source>
</reference>
<dbReference type="Gene3D" id="1.20.5.190">
    <property type="match status" value="1"/>
</dbReference>
<evidence type="ECO:0000256" key="12">
    <source>
        <dbReference type="ARBA" id="ARBA00023242"/>
    </source>
</evidence>
<dbReference type="GO" id="GO:0003690">
    <property type="term" value="F:double-stranded DNA binding"/>
    <property type="evidence" value="ECO:0007669"/>
    <property type="project" value="TreeGrafter"/>
</dbReference>
<evidence type="ECO:0000256" key="1">
    <source>
        <dbReference type="ARBA" id="ARBA00004123"/>
    </source>
</evidence>
<dbReference type="SMART" id="SM00248">
    <property type="entry name" value="ANK"/>
    <property type="match status" value="1"/>
</dbReference>
<dbReference type="Pfam" id="PF03859">
    <property type="entry name" value="CG-1"/>
    <property type="match status" value="1"/>
</dbReference>
<dbReference type="PROSITE" id="PS50088">
    <property type="entry name" value="ANK_REPEAT"/>
    <property type="match status" value="1"/>
</dbReference>
<proteinExistence type="inferred from homology"/>
<dbReference type="AlphaFoldDB" id="A0A087FZR8"/>